<dbReference type="PANTHER" id="PTHR43300">
    <property type="entry name" value="ACETYLTRANSFERASE"/>
    <property type="match status" value="1"/>
</dbReference>
<dbReference type="Gene3D" id="2.160.10.10">
    <property type="entry name" value="Hexapeptide repeat proteins"/>
    <property type="match status" value="1"/>
</dbReference>
<reference evidence="1" key="1">
    <citation type="submission" date="2009-01" db="EMBL/GenBank/DDBJ databases">
        <title>Complete sequence of chromosome of Arthrobacter chlorophenolicus A6.</title>
        <authorList>
            <consortium name="US DOE Joint Genome Institute"/>
            <person name="Lucas S."/>
            <person name="Copeland A."/>
            <person name="Lapidus A."/>
            <person name="Glavina del Rio T."/>
            <person name="Tice H."/>
            <person name="Bruce D."/>
            <person name="Goodwin L."/>
            <person name="Pitluck S."/>
            <person name="Goltsman E."/>
            <person name="Clum A."/>
            <person name="Larimer F."/>
            <person name="Land M."/>
            <person name="Hauser L."/>
            <person name="Kyrpides N."/>
            <person name="Mikhailova N."/>
            <person name="Jansson J."/>
            <person name="Richardson P."/>
        </authorList>
    </citation>
    <scope>NUCLEOTIDE SEQUENCE [LARGE SCALE GENOMIC DNA]</scope>
    <source>
        <strain evidence="1">A6</strain>
    </source>
</reference>
<evidence type="ECO:0000313" key="2">
    <source>
        <dbReference type="Proteomes" id="UP000002505"/>
    </source>
</evidence>
<dbReference type="STRING" id="452863.Achl_2945"/>
<dbReference type="SUPFAM" id="SSF51161">
    <property type="entry name" value="Trimeric LpxA-like enzymes"/>
    <property type="match status" value="1"/>
</dbReference>
<protein>
    <submittedName>
        <fullName evidence="1">Acetyltransferase (Isoleucine patch superfamily)-like protein</fullName>
    </submittedName>
</protein>
<organism evidence="1 2">
    <name type="scientific">Pseudarthrobacter chlorophenolicus (strain ATCC 700700 / DSM 12829 / CIP 107037 / JCM 12360 / KCTC 9906 / NCIMB 13794 / A6)</name>
    <name type="common">Arthrobacter chlorophenolicus</name>
    <dbReference type="NCBI Taxonomy" id="452863"/>
    <lineage>
        <taxon>Bacteria</taxon>
        <taxon>Bacillati</taxon>
        <taxon>Actinomycetota</taxon>
        <taxon>Actinomycetes</taxon>
        <taxon>Micrococcales</taxon>
        <taxon>Micrococcaceae</taxon>
        <taxon>Pseudarthrobacter</taxon>
    </lineage>
</organism>
<proteinExistence type="predicted"/>
<dbReference type="PANTHER" id="PTHR43300:SF11">
    <property type="entry name" value="ACETYLTRANSFERASE RV3034C-RELATED"/>
    <property type="match status" value="1"/>
</dbReference>
<dbReference type="HOGENOM" id="CLU_051638_5_1_11"/>
<dbReference type="InterPro" id="IPR050179">
    <property type="entry name" value="Trans_hexapeptide_repeat"/>
</dbReference>
<dbReference type="AlphaFoldDB" id="B8HEG1"/>
<name>B8HEG1_PSECP</name>
<dbReference type="KEGG" id="ach:Achl_2945"/>
<dbReference type="eggNOG" id="COG0110">
    <property type="taxonomic scope" value="Bacteria"/>
</dbReference>
<dbReference type="Proteomes" id="UP000002505">
    <property type="component" value="Chromosome"/>
</dbReference>
<gene>
    <name evidence="1" type="ordered locus">Achl_2945</name>
</gene>
<dbReference type="EMBL" id="CP001341">
    <property type="protein sequence ID" value="ACL40906.1"/>
    <property type="molecule type" value="Genomic_DNA"/>
</dbReference>
<accession>B8HEG1</accession>
<dbReference type="GO" id="GO:0016740">
    <property type="term" value="F:transferase activity"/>
    <property type="evidence" value="ECO:0007669"/>
    <property type="project" value="UniProtKB-KW"/>
</dbReference>
<dbReference type="InterPro" id="IPR001451">
    <property type="entry name" value="Hexapep"/>
</dbReference>
<keyword evidence="2" id="KW-1185">Reference proteome</keyword>
<evidence type="ECO:0000313" key="1">
    <source>
        <dbReference type="EMBL" id="ACL40906.1"/>
    </source>
</evidence>
<dbReference type="Pfam" id="PF00132">
    <property type="entry name" value="Hexapep"/>
    <property type="match status" value="1"/>
</dbReference>
<sequence length="209" mass="22991">MKMRHSLVGKLLTRHYARMPFKSSLLRFCTRIEGGQLYSLTLRTILQQRHGVQVGRYSYGSLLTPGMADANTFIGNYVSIGPNVRRFGAAHPTQNLVMHPFWYNPKLGLVSKTSDVARGSCHIGDDVWIGANTVLLPGCKRVGHGAVVGAGSIVTKDVPDFAVVVGSPARQISLRLTENERRQLLELNPWSQDPITASRILASIRAEQA</sequence>
<dbReference type="InterPro" id="IPR011004">
    <property type="entry name" value="Trimer_LpxA-like_sf"/>
</dbReference>
<dbReference type="CDD" id="cd03349">
    <property type="entry name" value="LbH_XAT"/>
    <property type="match status" value="1"/>
</dbReference>